<evidence type="ECO:0000313" key="1">
    <source>
        <dbReference type="EMBL" id="KIJ93645.1"/>
    </source>
</evidence>
<gene>
    <name evidence="1" type="ORF">K443DRAFT_111728</name>
</gene>
<name>A0A0C9WQW6_9AGAR</name>
<organism evidence="1 2">
    <name type="scientific">Laccaria amethystina LaAM-08-1</name>
    <dbReference type="NCBI Taxonomy" id="1095629"/>
    <lineage>
        <taxon>Eukaryota</taxon>
        <taxon>Fungi</taxon>
        <taxon>Dikarya</taxon>
        <taxon>Basidiomycota</taxon>
        <taxon>Agaricomycotina</taxon>
        <taxon>Agaricomycetes</taxon>
        <taxon>Agaricomycetidae</taxon>
        <taxon>Agaricales</taxon>
        <taxon>Agaricineae</taxon>
        <taxon>Hydnangiaceae</taxon>
        <taxon>Laccaria</taxon>
    </lineage>
</organism>
<dbReference type="HOGENOM" id="CLU_1267075_0_0_1"/>
<dbReference type="AlphaFoldDB" id="A0A0C9WQW6"/>
<dbReference type="EMBL" id="KN838832">
    <property type="protein sequence ID" value="KIJ93645.1"/>
    <property type="molecule type" value="Genomic_DNA"/>
</dbReference>
<reference evidence="2" key="2">
    <citation type="submission" date="2015-01" db="EMBL/GenBank/DDBJ databases">
        <title>Evolutionary Origins and Diversification of the Mycorrhizal Mutualists.</title>
        <authorList>
            <consortium name="DOE Joint Genome Institute"/>
            <consortium name="Mycorrhizal Genomics Consortium"/>
            <person name="Kohler A."/>
            <person name="Kuo A."/>
            <person name="Nagy L.G."/>
            <person name="Floudas D."/>
            <person name="Copeland A."/>
            <person name="Barry K.W."/>
            <person name="Cichocki N."/>
            <person name="Veneault-Fourrey C."/>
            <person name="LaButti K."/>
            <person name="Lindquist E.A."/>
            <person name="Lipzen A."/>
            <person name="Lundell T."/>
            <person name="Morin E."/>
            <person name="Murat C."/>
            <person name="Riley R."/>
            <person name="Ohm R."/>
            <person name="Sun H."/>
            <person name="Tunlid A."/>
            <person name="Henrissat B."/>
            <person name="Grigoriev I.V."/>
            <person name="Hibbett D.S."/>
            <person name="Martin F."/>
        </authorList>
    </citation>
    <scope>NUCLEOTIDE SEQUENCE [LARGE SCALE GENOMIC DNA]</scope>
    <source>
        <strain evidence="2">LaAM-08-1</strain>
    </source>
</reference>
<dbReference type="OrthoDB" id="3055657at2759"/>
<proteinExistence type="predicted"/>
<reference evidence="1 2" key="1">
    <citation type="submission" date="2014-04" db="EMBL/GenBank/DDBJ databases">
        <authorList>
            <consortium name="DOE Joint Genome Institute"/>
            <person name="Kuo A."/>
            <person name="Kohler A."/>
            <person name="Nagy L.G."/>
            <person name="Floudas D."/>
            <person name="Copeland A."/>
            <person name="Barry K.W."/>
            <person name="Cichocki N."/>
            <person name="Veneault-Fourrey C."/>
            <person name="LaButti K."/>
            <person name="Lindquist E.A."/>
            <person name="Lipzen A."/>
            <person name="Lundell T."/>
            <person name="Morin E."/>
            <person name="Murat C."/>
            <person name="Sun H."/>
            <person name="Tunlid A."/>
            <person name="Henrissat B."/>
            <person name="Grigoriev I.V."/>
            <person name="Hibbett D.S."/>
            <person name="Martin F."/>
            <person name="Nordberg H.P."/>
            <person name="Cantor M.N."/>
            <person name="Hua S.X."/>
        </authorList>
    </citation>
    <scope>NUCLEOTIDE SEQUENCE [LARGE SCALE GENOMIC DNA]</scope>
    <source>
        <strain evidence="1 2">LaAM-08-1</strain>
    </source>
</reference>
<keyword evidence="2" id="KW-1185">Reference proteome</keyword>
<sequence>MVFQLFKKILFFVASELHFYILVPLQKILSSVGLLRPLLPNQQGRRYACGILTSTSLEENYRHVLDFIALREMLDCPDKNSFWLCAEDFRSARGSAFPPASNRIPPKFEEAYEMETTTSTSIDDLDDFLGVYLQRVKKLAGRLTSDDTLYLVVSGHGTLRGCLLVGDDFDFIEGWPSSFKIVVEGCKADVHLVTSARLPGNWASPRWSFFSVAREERE</sequence>
<evidence type="ECO:0000313" key="2">
    <source>
        <dbReference type="Proteomes" id="UP000054477"/>
    </source>
</evidence>
<dbReference type="Proteomes" id="UP000054477">
    <property type="component" value="Unassembled WGS sequence"/>
</dbReference>
<accession>A0A0C9WQW6</accession>
<protein>
    <submittedName>
        <fullName evidence="1">Uncharacterized protein</fullName>
    </submittedName>
</protein>